<dbReference type="Pfam" id="PF06429">
    <property type="entry name" value="Flg_bbr_C"/>
    <property type="match status" value="1"/>
</dbReference>
<evidence type="ECO:0000256" key="2">
    <source>
        <dbReference type="ARBA" id="ARBA00009677"/>
    </source>
</evidence>
<accession>B7ATQ5</accession>
<evidence type="ECO:0000256" key="4">
    <source>
        <dbReference type="ARBA" id="ARBA00023143"/>
    </source>
</evidence>
<protein>
    <recommendedName>
        <fullName evidence="3 6">Flagellar basal-body rod protein FlgC</fullName>
    </recommendedName>
</protein>
<dbReference type="AlphaFoldDB" id="B7ATQ5"/>
<dbReference type="InterPro" id="IPR006299">
    <property type="entry name" value="FlgC"/>
</dbReference>
<dbReference type="Pfam" id="PF00460">
    <property type="entry name" value="Flg_bb_rod"/>
    <property type="match status" value="1"/>
</dbReference>
<feature type="domain" description="Flagellar basal-body/hook protein C-terminal" evidence="8">
    <location>
        <begin position="102"/>
        <end position="144"/>
    </location>
</feature>
<evidence type="ECO:0000259" key="7">
    <source>
        <dbReference type="Pfam" id="PF00460"/>
    </source>
</evidence>
<dbReference type="STRING" id="483218.BACPEC_01527"/>
<comment type="subcellular location">
    <subcellularLocation>
        <location evidence="1 6">Bacterial flagellum basal body</location>
    </subcellularLocation>
</comment>
<dbReference type="NCBIfam" id="TIGR01395">
    <property type="entry name" value="FlgC"/>
    <property type="match status" value="1"/>
</dbReference>
<reference evidence="9 10" key="2">
    <citation type="submission" date="2008-11" db="EMBL/GenBank/DDBJ databases">
        <authorList>
            <person name="Fulton L."/>
            <person name="Clifton S."/>
            <person name="Fulton B."/>
            <person name="Xu J."/>
            <person name="Minx P."/>
            <person name="Pepin K.H."/>
            <person name="Johnson M."/>
            <person name="Bhonagiri V."/>
            <person name="Nash W.E."/>
            <person name="Mardis E.R."/>
            <person name="Wilson R.K."/>
        </authorList>
    </citation>
    <scope>NUCLEOTIDE SEQUENCE [LARGE SCALE GENOMIC DNA]</scope>
    <source>
        <strain evidence="9 10">ATCC 43243</strain>
    </source>
</reference>
<evidence type="ECO:0000313" key="9">
    <source>
        <dbReference type="EMBL" id="EEC57039.1"/>
    </source>
</evidence>
<proteinExistence type="inferred from homology"/>
<dbReference type="InterPro" id="IPR010930">
    <property type="entry name" value="Flg_bb/hook_C_dom"/>
</dbReference>
<comment type="subunit">
    <text evidence="5 6">The basal body constitutes a major portion of the flagellar organelle and consists of four rings (L,P,S, and M) mounted on a central rod. The rod consists of about 26 subunits of FlgG in the distal portion, and FlgB, FlgC and FlgF are thought to build up the proximal portion of the rod with about 6 subunits each.</text>
</comment>
<evidence type="ECO:0000256" key="3">
    <source>
        <dbReference type="ARBA" id="ARBA00017941"/>
    </source>
</evidence>
<dbReference type="GO" id="GO:0030694">
    <property type="term" value="C:bacterial-type flagellum basal body, rod"/>
    <property type="evidence" value="ECO:0007669"/>
    <property type="project" value="UniProtKB-UniRule"/>
</dbReference>
<dbReference type="PANTHER" id="PTHR30435">
    <property type="entry name" value="FLAGELLAR PROTEIN"/>
    <property type="match status" value="1"/>
</dbReference>
<feature type="domain" description="Flagellar basal body rod protein N-terminal" evidence="7">
    <location>
        <begin position="7"/>
        <end position="35"/>
    </location>
</feature>
<evidence type="ECO:0000256" key="6">
    <source>
        <dbReference type="RuleBase" id="RU362062"/>
    </source>
</evidence>
<comment type="similarity">
    <text evidence="2">Belongs to the flagella basal body rod proteins family.</text>
</comment>
<evidence type="ECO:0000313" key="10">
    <source>
        <dbReference type="Proteomes" id="UP000003136"/>
    </source>
</evidence>
<dbReference type="HOGENOM" id="CLU_123272_0_0_9"/>
<dbReference type="PROSITE" id="PS00588">
    <property type="entry name" value="FLAGELLA_BB_ROD"/>
    <property type="match status" value="1"/>
</dbReference>
<evidence type="ECO:0000256" key="5">
    <source>
        <dbReference type="ARBA" id="ARBA00025933"/>
    </source>
</evidence>
<gene>
    <name evidence="9" type="ORF">BACPEC_01527</name>
</gene>
<dbReference type="InterPro" id="IPR019776">
    <property type="entry name" value="Flagellar_basal_body_rod_CS"/>
</dbReference>
<keyword evidence="10" id="KW-1185">Reference proteome</keyword>
<dbReference type="InterPro" id="IPR001444">
    <property type="entry name" value="Flag_bb_rod_N"/>
</dbReference>
<dbReference type="GO" id="GO:0071978">
    <property type="term" value="P:bacterial-type flagellum-dependent swarming motility"/>
    <property type="evidence" value="ECO:0007669"/>
    <property type="project" value="TreeGrafter"/>
</dbReference>
<dbReference type="EMBL" id="ABVQ01000036">
    <property type="protein sequence ID" value="EEC57039.1"/>
    <property type="molecule type" value="Genomic_DNA"/>
</dbReference>
<dbReference type="Proteomes" id="UP000003136">
    <property type="component" value="Unassembled WGS sequence"/>
</dbReference>
<dbReference type="eggNOG" id="COG1558">
    <property type="taxonomic scope" value="Bacteria"/>
</dbReference>
<organism evidence="9 10">
    <name type="scientific">[Bacteroides] pectinophilus ATCC 43243</name>
    <dbReference type="NCBI Taxonomy" id="483218"/>
    <lineage>
        <taxon>Bacteria</taxon>
        <taxon>Bacillati</taxon>
        <taxon>Bacillota</taxon>
        <taxon>Clostridia</taxon>
        <taxon>Eubacteriales</taxon>
    </lineage>
</organism>
<evidence type="ECO:0000259" key="8">
    <source>
        <dbReference type="Pfam" id="PF06429"/>
    </source>
</evidence>
<name>B7ATQ5_9FIRM</name>
<comment type="caution">
    <text evidence="9">The sequence shown here is derived from an EMBL/GenBank/DDBJ whole genome shotgun (WGS) entry which is preliminary data.</text>
</comment>
<keyword evidence="4 6" id="KW-0975">Bacterial flagellum</keyword>
<dbReference type="PANTHER" id="PTHR30435:SF2">
    <property type="entry name" value="FLAGELLAR BASAL-BODY ROD PROTEIN FLGC"/>
    <property type="match status" value="1"/>
</dbReference>
<reference evidence="9 10" key="1">
    <citation type="submission" date="2008-11" db="EMBL/GenBank/DDBJ databases">
        <title>Draft genome sequence of Bacteroides pectinophilus (ATCC 43243).</title>
        <authorList>
            <person name="Sudarsanam P."/>
            <person name="Ley R."/>
            <person name="Guruge J."/>
            <person name="Turnbaugh P.J."/>
            <person name="Mahowald M."/>
            <person name="Liep D."/>
            <person name="Gordon J."/>
        </authorList>
    </citation>
    <scope>NUCLEOTIDE SEQUENCE [LARGE SCALE GENOMIC DNA]</scope>
    <source>
        <strain evidence="9 10">ATCC 43243</strain>
    </source>
</reference>
<sequence length="149" mass="16284">MALFSQFNIASSGMTAQRLRTDVISENIANVNTTRTSDGTPYVRKEVYFTEKGKSVQSFEHVFEAARNGIAGNGVKVTSILEDNTTDMVKKYDPSHPDADENGYVTYPNVNVVQEMTDLIDATRSYEANVTAFNAGKSMATKGLEIGKA</sequence>
<evidence type="ECO:0000256" key="1">
    <source>
        <dbReference type="ARBA" id="ARBA00004117"/>
    </source>
</evidence>